<evidence type="ECO:0000313" key="1">
    <source>
        <dbReference type="EMBL" id="OUS46937.1"/>
    </source>
</evidence>
<name>A0A1Y5IE77_OSTTA</name>
<sequence>MVGVLQLVFYLVQNKFRQVFATRDMCARITRRRGSENIHPVSVAYDGHSDVLTQFLALWYSTPSSQETMSKPYLGFRCLFLASALRARALDVSLSAELRASEKTLNALCCSSYPLNCGVSAYCTCCACVINPN</sequence>
<protein>
    <submittedName>
        <fullName evidence="1">Uncharacterized protein</fullName>
    </submittedName>
</protein>
<organism evidence="1">
    <name type="scientific">Ostreococcus tauri</name>
    <name type="common">Marine green alga</name>
    <dbReference type="NCBI Taxonomy" id="70448"/>
    <lineage>
        <taxon>Eukaryota</taxon>
        <taxon>Viridiplantae</taxon>
        <taxon>Chlorophyta</taxon>
        <taxon>Mamiellophyceae</taxon>
        <taxon>Mamiellales</taxon>
        <taxon>Bathycoccaceae</taxon>
        <taxon>Ostreococcus</taxon>
    </lineage>
</organism>
<proteinExistence type="predicted"/>
<dbReference type="AlphaFoldDB" id="A0A1Y5IE77"/>
<dbReference type="EMBL" id="KZ155780">
    <property type="protein sequence ID" value="OUS46937.1"/>
    <property type="molecule type" value="Genomic_DNA"/>
</dbReference>
<accession>A0A1Y5IE77</accession>
<dbReference type="Proteomes" id="UP000195557">
    <property type="component" value="Unassembled WGS sequence"/>
</dbReference>
<gene>
    <name evidence="1" type="ORF">BE221DRAFT_112493</name>
</gene>
<reference evidence="1" key="1">
    <citation type="submission" date="2017-04" db="EMBL/GenBank/DDBJ databases">
        <title>Population genomics of picophytoplankton unveils novel chromosome hypervariability.</title>
        <authorList>
            <consortium name="DOE Joint Genome Institute"/>
            <person name="Blanc-Mathieu R."/>
            <person name="Krasovec M."/>
            <person name="Hebrard M."/>
            <person name="Yau S."/>
            <person name="Desgranges E."/>
            <person name="Martin J."/>
            <person name="Schackwitz W."/>
            <person name="Kuo A."/>
            <person name="Salin G."/>
            <person name="Donnadieu C."/>
            <person name="Desdevises Y."/>
            <person name="Sanchez-Ferandin S."/>
            <person name="Moreau H."/>
            <person name="Rivals E."/>
            <person name="Grigoriev I.V."/>
            <person name="Grimsley N."/>
            <person name="Eyre-Walker A."/>
            <person name="Piganeau G."/>
        </authorList>
    </citation>
    <scope>NUCLEOTIDE SEQUENCE [LARGE SCALE GENOMIC DNA]</scope>
    <source>
        <strain evidence="1">RCC 1115</strain>
    </source>
</reference>